<dbReference type="Proteomes" id="UP000010116">
    <property type="component" value="Unassembled WGS sequence"/>
</dbReference>
<accession>J4V4Z9</accession>
<dbReference type="EMBL" id="JH611165">
    <property type="protein sequence ID" value="EJP73572.1"/>
    <property type="molecule type" value="Genomic_DNA"/>
</dbReference>
<organism evidence="1 2">
    <name type="scientific">SAR86 cluster bacterium SAR86B</name>
    <dbReference type="NCBI Taxonomy" id="1123867"/>
    <lineage>
        <taxon>Bacteria</taxon>
        <taxon>Pseudomonadati</taxon>
        <taxon>Pseudomonadota</taxon>
        <taxon>Gammaproteobacteria</taxon>
        <taxon>SAR86 cluster</taxon>
    </lineage>
</organism>
<evidence type="ECO:0000313" key="1">
    <source>
        <dbReference type="EMBL" id="EJP73572.1"/>
    </source>
</evidence>
<proteinExistence type="predicted"/>
<sequence>MKNFLITTFVITSFVSFADDHLPENFSKYQSNFLFKCDVPAKCLNAFNKYMNSPEVSSQNYEADIYAILHNGWDDATHGITFYYKDADEYAKSNAIWATSQAGKDLRKANRMNKLEPVSEYLTVHTVGVQNSGSAAENSVSLRWSLEVPDPAAFVPVWAAFAKSIEKYDWSGNAYGLQSHMLGNNGNGITHEIWVAFANQQEALAFLDGMYASKEFAEYIPKANALSVFKRSYMEVSLNMFNPD</sequence>
<gene>
    <name evidence="1" type="ORF">NT02SARS_0153</name>
</gene>
<evidence type="ECO:0000313" key="2">
    <source>
        <dbReference type="Proteomes" id="UP000010116"/>
    </source>
</evidence>
<protein>
    <submittedName>
        <fullName evidence="1">Uncharacterized protein</fullName>
    </submittedName>
</protein>
<dbReference type="HOGENOM" id="CLU_1141944_0_0_6"/>
<reference evidence="1 2" key="1">
    <citation type="journal article" date="2012" name="ISME J.">
        <title>Genomic insights to SAR86, an abundant and uncultivated marine bacterial lineage.</title>
        <authorList>
            <person name="Dupont C.L."/>
            <person name="Rusch D.B."/>
            <person name="Yooseph S."/>
            <person name="Lombardo M.J."/>
            <person name="Richter R.A."/>
            <person name="Valas R."/>
            <person name="Novotny M."/>
            <person name="Yee-Greenbaum J."/>
            <person name="Selengut J.D."/>
            <person name="Haft D.H."/>
            <person name="Halpern A.L."/>
            <person name="Lasken R.S."/>
            <person name="Nealson K."/>
            <person name="Friedman R."/>
            <person name="Venter J.C."/>
        </authorList>
    </citation>
    <scope>NUCLEOTIDE SEQUENCE [LARGE SCALE GENOMIC DNA]</scope>
</reference>
<name>J4V4Z9_9GAMM</name>
<dbReference type="AlphaFoldDB" id="J4V4Z9"/>